<protein>
    <submittedName>
        <fullName evidence="5">5'-nucleotidase C-terminal domain-containing protein</fullName>
    </submittedName>
</protein>
<dbReference type="PROSITE" id="PS00785">
    <property type="entry name" value="5_NUCLEOTIDASE_1"/>
    <property type="match status" value="1"/>
</dbReference>
<dbReference type="Gene3D" id="3.60.21.10">
    <property type="match status" value="1"/>
</dbReference>
<feature type="chain" id="PRO_5044976536" evidence="2">
    <location>
        <begin position="24"/>
        <end position="592"/>
    </location>
</feature>
<dbReference type="InterPro" id="IPR006179">
    <property type="entry name" value="5_nucleotidase/apyrase"/>
</dbReference>
<evidence type="ECO:0000313" key="5">
    <source>
        <dbReference type="EMBL" id="GAA4887912.1"/>
    </source>
</evidence>
<evidence type="ECO:0000313" key="6">
    <source>
        <dbReference type="Proteomes" id="UP001501521"/>
    </source>
</evidence>
<evidence type="ECO:0000259" key="3">
    <source>
        <dbReference type="Pfam" id="PF00149"/>
    </source>
</evidence>
<evidence type="ECO:0000259" key="4">
    <source>
        <dbReference type="Pfam" id="PF02872"/>
    </source>
</evidence>
<keyword evidence="2" id="KW-0547">Nucleotide-binding</keyword>
<reference evidence="6" key="1">
    <citation type="journal article" date="2019" name="Int. J. Syst. Evol. Microbiol.">
        <title>The Global Catalogue of Microorganisms (GCM) 10K type strain sequencing project: providing services to taxonomists for standard genome sequencing and annotation.</title>
        <authorList>
            <consortium name="The Broad Institute Genomics Platform"/>
            <consortium name="The Broad Institute Genome Sequencing Center for Infectious Disease"/>
            <person name="Wu L."/>
            <person name="Ma J."/>
        </authorList>
    </citation>
    <scope>NUCLEOTIDE SEQUENCE [LARGE SCALE GENOMIC DNA]</scope>
    <source>
        <strain evidence="6">JCM 19125</strain>
    </source>
</reference>
<dbReference type="PANTHER" id="PTHR11575">
    <property type="entry name" value="5'-NUCLEOTIDASE-RELATED"/>
    <property type="match status" value="1"/>
</dbReference>
<proteinExistence type="inferred from homology"/>
<dbReference type="Pfam" id="PF00149">
    <property type="entry name" value="Metallophos"/>
    <property type="match status" value="1"/>
</dbReference>
<dbReference type="EMBL" id="BAABLV010000001">
    <property type="protein sequence ID" value="GAA4887912.1"/>
    <property type="molecule type" value="Genomic_DNA"/>
</dbReference>
<evidence type="ECO:0000256" key="2">
    <source>
        <dbReference type="RuleBase" id="RU362119"/>
    </source>
</evidence>
<dbReference type="Gene3D" id="3.90.780.10">
    <property type="entry name" value="5'-Nucleotidase, C-terminal domain"/>
    <property type="match status" value="1"/>
</dbReference>
<dbReference type="PROSITE" id="PS00786">
    <property type="entry name" value="5_NUCLEOTIDASE_2"/>
    <property type="match status" value="1"/>
</dbReference>
<dbReference type="Proteomes" id="UP001501521">
    <property type="component" value="Unassembled WGS sequence"/>
</dbReference>
<dbReference type="InterPro" id="IPR006146">
    <property type="entry name" value="5'-Nucleotdase_CS"/>
</dbReference>
<feature type="domain" description="Calcineurin-like phosphoesterase" evidence="3">
    <location>
        <begin position="36"/>
        <end position="282"/>
    </location>
</feature>
<dbReference type="InterPro" id="IPR008334">
    <property type="entry name" value="5'-Nucleotdase_C"/>
</dbReference>
<comment type="caution">
    <text evidence="5">The sequence shown here is derived from an EMBL/GenBank/DDBJ whole genome shotgun (WGS) entry which is preliminary data.</text>
</comment>
<feature type="signal peptide" evidence="2">
    <location>
        <begin position="1"/>
        <end position="23"/>
    </location>
</feature>
<feature type="domain" description="5'-Nucleotidase C-terminal" evidence="4">
    <location>
        <begin position="370"/>
        <end position="546"/>
    </location>
</feature>
<dbReference type="SUPFAM" id="SSF55816">
    <property type="entry name" value="5'-nucleotidase (syn. UDP-sugar hydrolase), C-terminal domain"/>
    <property type="match status" value="1"/>
</dbReference>
<organism evidence="5 6">
    <name type="scientific">Tessaracoccus lubricantis</name>
    <dbReference type="NCBI Taxonomy" id="545543"/>
    <lineage>
        <taxon>Bacteria</taxon>
        <taxon>Bacillati</taxon>
        <taxon>Actinomycetota</taxon>
        <taxon>Actinomycetes</taxon>
        <taxon>Propionibacteriales</taxon>
        <taxon>Propionibacteriaceae</taxon>
        <taxon>Tessaracoccus</taxon>
    </lineage>
</organism>
<dbReference type="RefSeq" id="WP_345577115.1">
    <property type="nucleotide sequence ID" value="NZ_BAABLV010000001.1"/>
</dbReference>
<dbReference type="InterPro" id="IPR004843">
    <property type="entry name" value="Calcineurin-like_PHP"/>
</dbReference>
<dbReference type="Pfam" id="PF02872">
    <property type="entry name" value="5_nucleotid_C"/>
    <property type="match status" value="1"/>
</dbReference>
<accession>A0ABP9EX95</accession>
<name>A0ABP9EX95_9ACTN</name>
<keyword evidence="2" id="KW-0378">Hydrolase</keyword>
<sequence length="592" mass="64342">MRNPLALAAALTLGVSLVTPAAAAPNPRSEQTTQVTVLATSDVHGNVQNWNYFSNQPYSERAGHEIGLAQVSSIVDSVREERGEDSVFVVDNGDFLQGTPLTTYYAKQEPVTVTGETHPMADAFNEIGYDAQNLGNHEFNYGLDLLDAYIDEADHAVLGANVVDAATGEPAYQPFELVTRKVDDNKPVTVGFLGLTTPGSMIWDKGILEGEVRIDDMVDAAQYWVPKVRAAGADIVVVLSHAGIGLSSYDTEATGLGDENPAADIAREVPGIDAMVIGHTHRDAPVQYVTNEATGRDVLITQPRWWASGVSDLTFDLKKVRGQWTVAAANAEPIYSRDFAPDEDFLDALDEAHSTTVEYVNTTIATSVAELPATESRYRDTAIIDYIQMVQTQTVEQALAGTEYGDLPVLSIAAPFSRTAVFPQGDVTIRDMAGLYIYDNTLEAVVMTGAELRDYLEYSAKYFGQVPTGGTFDPDAHTSVVHEGQQVWDYNYDILAGIDYEIDLSQPVGSRIGEISVDGVAVADEQQFVVAVNNYRRSGGGNFPHIASAPVVYNEMQEIRQLLIDWAVANQVIDPADFFVDNWRLTVDGTPV</sequence>
<dbReference type="SUPFAM" id="SSF56300">
    <property type="entry name" value="Metallo-dependent phosphatases"/>
    <property type="match status" value="1"/>
</dbReference>
<comment type="similarity">
    <text evidence="2">Belongs to the 5'-nucleotidase family.</text>
</comment>
<gene>
    <name evidence="5" type="ORF">GCM10025789_00050</name>
</gene>
<keyword evidence="1 2" id="KW-0732">Signal</keyword>
<keyword evidence="6" id="KW-1185">Reference proteome</keyword>
<dbReference type="InterPro" id="IPR029052">
    <property type="entry name" value="Metallo-depent_PP-like"/>
</dbReference>
<dbReference type="PRINTS" id="PR01607">
    <property type="entry name" value="APYRASEFAMLY"/>
</dbReference>
<dbReference type="PANTHER" id="PTHR11575:SF6">
    <property type="entry name" value="2',3'-CYCLIC-NUCLEOTIDE 2'-PHOSPHODIESTERASE_3'-NUCLEOTIDASE"/>
    <property type="match status" value="1"/>
</dbReference>
<evidence type="ECO:0000256" key="1">
    <source>
        <dbReference type="ARBA" id="ARBA00022729"/>
    </source>
</evidence>
<dbReference type="InterPro" id="IPR036907">
    <property type="entry name" value="5'-Nucleotdase_C_sf"/>
</dbReference>